<dbReference type="CDD" id="cd06661">
    <property type="entry name" value="GGCT_like"/>
    <property type="match status" value="1"/>
</dbReference>
<name>A0A833QVB5_9POAL</name>
<dbReference type="OrthoDB" id="113620at2759"/>
<evidence type="ECO:0000313" key="6">
    <source>
        <dbReference type="EMBL" id="KAF3326237.1"/>
    </source>
</evidence>
<dbReference type="EMBL" id="SWLB01000019">
    <property type="protein sequence ID" value="KAF3326237.1"/>
    <property type="molecule type" value="Genomic_DNA"/>
</dbReference>
<accession>A0A833QVB5</accession>
<dbReference type="Proteomes" id="UP000623129">
    <property type="component" value="Unassembled WGS sequence"/>
</dbReference>
<dbReference type="GO" id="GO:0016740">
    <property type="term" value="F:transferase activity"/>
    <property type="evidence" value="ECO:0007669"/>
    <property type="project" value="UniProtKB-KW"/>
</dbReference>
<feature type="domain" description="Gamma-glutamylcyclotransferase AIG2-like" evidence="5">
    <location>
        <begin position="12"/>
        <end position="125"/>
    </location>
</feature>
<sequence length="171" mass="18817">METDQHPKQTILFIYGTLKKGFPNYHILSDFILSGDVSLLSPSTATTTTPYPLVVGPLAVPFLLPLPSSTGSNLVSGELVSVSPRALSALDDLEGVSVGHYERRPVMVKVKDGAEVEVEAYFAHRSYAEVMWRRSGEKGIGEYTDEMALEYVKPEERTSDMELPFPFGFTG</sequence>
<comment type="function">
    <text evidence="1">Putative gamma-glutamylcyclotransferase.</text>
</comment>
<evidence type="ECO:0000256" key="4">
    <source>
        <dbReference type="RuleBase" id="RU367036"/>
    </source>
</evidence>
<evidence type="ECO:0000259" key="5">
    <source>
        <dbReference type="Pfam" id="PF06094"/>
    </source>
</evidence>
<evidence type="ECO:0000256" key="2">
    <source>
        <dbReference type="ARBA" id="ARBA00008861"/>
    </source>
</evidence>
<dbReference type="InterPro" id="IPR036568">
    <property type="entry name" value="GGCT-like_sf"/>
</dbReference>
<evidence type="ECO:0000313" key="7">
    <source>
        <dbReference type="Proteomes" id="UP000623129"/>
    </source>
</evidence>
<feature type="active site" description="Proton acceptor" evidence="3">
    <location>
        <position position="94"/>
    </location>
</feature>
<dbReference type="AlphaFoldDB" id="A0A833QVB5"/>
<protein>
    <recommendedName>
        <fullName evidence="4">Gamma-glutamylcyclotransferase family protein</fullName>
    </recommendedName>
</protein>
<dbReference type="InterPro" id="IPR013024">
    <property type="entry name" value="GGCT-like"/>
</dbReference>
<dbReference type="GO" id="GO:0005829">
    <property type="term" value="C:cytosol"/>
    <property type="evidence" value="ECO:0007669"/>
    <property type="project" value="TreeGrafter"/>
</dbReference>
<dbReference type="PANTHER" id="PTHR12510:SF5">
    <property type="entry name" value="GAMMA-GLUTAMYLCYCLOTRANSFERASE FAMILY PROTEIN"/>
    <property type="match status" value="1"/>
</dbReference>
<proteinExistence type="inferred from homology"/>
<dbReference type="InterPro" id="IPR009288">
    <property type="entry name" value="AIG2-like_dom"/>
</dbReference>
<gene>
    <name evidence="6" type="ORF">FCM35_KLT09317</name>
</gene>
<dbReference type="Gene3D" id="3.10.490.10">
    <property type="entry name" value="Gamma-glutamyl cyclotransferase-like"/>
    <property type="match status" value="1"/>
</dbReference>
<dbReference type="InterPro" id="IPR039126">
    <property type="entry name" value="GGACT"/>
</dbReference>
<keyword evidence="6" id="KW-0808">Transferase</keyword>
<comment type="similarity">
    <text evidence="2 4">Belongs to the gamma-glutamylcyclotransferase family.</text>
</comment>
<evidence type="ECO:0000256" key="1">
    <source>
        <dbReference type="ARBA" id="ARBA00002782"/>
    </source>
</evidence>
<reference evidence="6" key="1">
    <citation type="submission" date="2020-01" db="EMBL/GenBank/DDBJ databases">
        <title>Genome sequence of Kobresia littledalei, the first chromosome-level genome in the family Cyperaceae.</title>
        <authorList>
            <person name="Qu G."/>
        </authorList>
    </citation>
    <scope>NUCLEOTIDE SEQUENCE</scope>
    <source>
        <strain evidence="6">C.B.Clarke</strain>
        <tissue evidence="6">Leaf</tissue>
    </source>
</reference>
<organism evidence="6 7">
    <name type="scientific">Carex littledalei</name>
    <dbReference type="NCBI Taxonomy" id="544730"/>
    <lineage>
        <taxon>Eukaryota</taxon>
        <taxon>Viridiplantae</taxon>
        <taxon>Streptophyta</taxon>
        <taxon>Embryophyta</taxon>
        <taxon>Tracheophyta</taxon>
        <taxon>Spermatophyta</taxon>
        <taxon>Magnoliopsida</taxon>
        <taxon>Liliopsida</taxon>
        <taxon>Poales</taxon>
        <taxon>Cyperaceae</taxon>
        <taxon>Cyperoideae</taxon>
        <taxon>Cariceae</taxon>
        <taxon>Carex</taxon>
        <taxon>Carex subgen. Euthyceras</taxon>
    </lineage>
</organism>
<dbReference type="GO" id="GO:0061929">
    <property type="term" value="F:gamma-glutamylaminecyclotransferase activity"/>
    <property type="evidence" value="ECO:0007669"/>
    <property type="project" value="InterPro"/>
</dbReference>
<dbReference type="Pfam" id="PF06094">
    <property type="entry name" value="GGACT"/>
    <property type="match status" value="1"/>
</dbReference>
<evidence type="ECO:0000256" key="3">
    <source>
        <dbReference type="PIRSR" id="PIRSR639126-1"/>
    </source>
</evidence>
<keyword evidence="7" id="KW-1185">Reference proteome</keyword>
<dbReference type="SUPFAM" id="SSF110857">
    <property type="entry name" value="Gamma-glutamyl cyclotransferase-like"/>
    <property type="match status" value="1"/>
</dbReference>
<dbReference type="PANTHER" id="PTHR12510">
    <property type="entry name" value="TROPONIN C-AKIN-1 PROTEIN"/>
    <property type="match status" value="1"/>
</dbReference>
<comment type="caution">
    <text evidence="6">The sequence shown here is derived from an EMBL/GenBank/DDBJ whole genome shotgun (WGS) entry which is preliminary data.</text>
</comment>